<evidence type="ECO:0000313" key="2">
    <source>
        <dbReference type="EMBL" id="KPJ69519.1"/>
    </source>
</evidence>
<accession>A0A0S7Y4X2</accession>
<protein>
    <recommendedName>
        <fullName evidence="1">Uncharacterized protein TP-0789 domain-containing protein</fullName>
    </recommendedName>
</protein>
<evidence type="ECO:0000259" key="1">
    <source>
        <dbReference type="Pfam" id="PF17131"/>
    </source>
</evidence>
<evidence type="ECO:0000313" key="3">
    <source>
        <dbReference type="Proteomes" id="UP000051861"/>
    </source>
</evidence>
<sequence>MLFLILVAGTIIFAEETIKKTQAKELTAREILEKTDAQNDTRDQFSQIKMTLIDKSSKESSRKVTLWTKGDRKRLIKFLAPADVKGVGFLVLDADTPEEKMYLYLPAYKKIRRIAGSAKRGSFMGTDFSYDDIGSSNYSQDYDPERLPDEEHQFVLELKKKKDSEVGYDKLIAWISPEVFVPTKVEFYKIKRVEEKESFELAKIMTVEKIENIKKYWMPTKLVMENIDKEHKTILELDQIEVDRGLSDELFTLRYLQR</sequence>
<organism evidence="2 3">
    <name type="scientific">candidate division WOR-1 bacterium DG_54_3</name>
    <dbReference type="NCBI Taxonomy" id="1703775"/>
    <lineage>
        <taxon>Bacteria</taxon>
        <taxon>Bacillati</taxon>
        <taxon>Saganbacteria</taxon>
    </lineage>
</organism>
<dbReference type="Proteomes" id="UP000051861">
    <property type="component" value="Unassembled WGS sequence"/>
</dbReference>
<reference evidence="2 3" key="1">
    <citation type="journal article" date="2015" name="Microbiome">
        <title>Genomic resolution of linkages in carbon, nitrogen, and sulfur cycling among widespread estuary sediment bacteria.</title>
        <authorList>
            <person name="Baker B.J."/>
            <person name="Lazar C.S."/>
            <person name="Teske A.P."/>
            <person name="Dick G.J."/>
        </authorList>
    </citation>
    <scope>NUCLEOTIDE SEQUENCE [LARGE SCALE GENOMIC DNA]</scope>
    <source>
        <strain evidence="2">DG_54_3</strain>
    </source>
</reference>
<dbReference type="Pfam" id="PF17131">
    <property type="entry name" value="LolA_like"/>
    <property type="match status" value="1"/>
</dbReference>
<dbReference type="InterPro" id="IPR033399">
    <property type="entry name" value="TP_0789-like"/>
</dbReference>
<feature type="domain" description="Uncharacterized protein TP-0789" evidence="1">
    <location>
        <begin position="70"/>
        <end position="258"/>
    </location>
</feature>
<proteinExistence type="predicted"/>
<gene>
    <name evidence="2" type="ORF">AMJ44_03630</name>
</gene>
<dbReference type="CDD" id="cd16329">
    <property type="entry name" value="LolA_like"/>
    <property type="match status" value="1"/>
</dbReference>
<dbReference type="Gene3D" id="2.50.20.10">
    <property type="entry name" value="Lipoprotein localisation LolA/LolB/LppX"/>
    <property type="match status" value="1"/>
</dbReference>
<comment type="caution">
    <text evidence="2">The sequence shown here is derived from an EMBL/GenBank/DDBJ whole genome shotgun (WGS) entry which is preliminary data.</text>
</comment>
<dbReference type="PATRIC" id="fig|1703775.3.peg.818"/>
<name>A0A0S7Y4X2_UNCSA</name>
<dbReference type="EMBL" id="LIZX01000023">
    <property type="protein sequence ID" value="KPJ69519.1"/>
    <property type="molecule type" value="Genomic_DNA"/>
</dbReference>
<dbReference type="AlphaFoldDB" id="A0A0S7Y4X2"/>